<dbReference type="SMART" id="SM00539">
    <property type="entry name" value="NIDO"/>
    <property type="match status" value="1"/>
</dbReference>
<reference evidence="2" key="3">
    <citation type="submission" date="2025-09" db="UniProtKB">
        <authorList>
            <consortium name="Ensembl"/>
        </authorList>
    </citation>
    <scope>IDENTIFICATION</scope>
</reference>
<dbReference type="Pfam" id="PF12714">
    <property type="entry name" value="TILa"/>
    <property type="match status" value="1"/>
</dbReference>
<dbReference type="InterPro" id="IPR003886">
    <property type="entry name" value="NIDO_dom"/>
</dbReference>
<dbReference type="Pfam" id="PF06119">
    <property type="entry name" value="NIDO"/>
    <property type="match status" value="1"/>
</dbReference>
<name>W5LY19_LEPOC</name>
<dbReference type="STRING" id="7918.ENSLOCP00000001026"/>
<dbReference type="InterPro" id="IPR025615">
    <property type="entry name" value="TILa_dom"/>
</dbReference>
<dbReference type="Bgee" id="ENSLOCG00000000919">
    <property type="expression patterns" value="Expressed in larva"/>
</dbReference>
<dbReference type="HOGENOM" id="CLU_019305_0_0_1"/>
<protein>
    <recommendedName>
        <fullName evidence="1">NIDO domain-containing protein</fullName>
    </recommendedName>
</protein>
<evidence type="ECO:0000313" key="2">
    <source>
        <dbReference type="Ensembl" id="ENSLOCP00000001026.1"/>
    </source>
</evidence>
<dbReference type="InParanoid" id="W5LY19"/>
<dbReference type="PANTHER" id="PTHR46160">
    <property type="entry name" value="ALPHA-TECTORIN-RELATED"/>
    <property type="match status" value="1"/>
</dbReference>
<reference evidence="3" key="1">
    <citation type="submission" date="2011-12" db="EMBL/GenBank/DDBJ databases">
        <title>The Draft Genome of Lepisosteus oculatus.</title>
        <authorList>
            <consortium name="The Broad Institute Genome Assembly &amp; Analysis Group"/>
            <consortium name="Computational R&amp;D Group"/>
            <consortium name="and Sequencing Platform"/>
            <person name="Di Palma F."/>
            <person name="Alfoldi J."/>
            <person name="Johnson J."/>
            <person name="Berlin A."/>
            <person name="Gnerre S."/>
            <person name="Jaffe D."/>
            <person name="MacCallum I."/>
            <person name="Young S."/>
            <person name="Walker B.J."/>
            <person name="Lander E.S."/>
            <person name="Lindblad-Toh K."/>
        </authorList>
    </citation>
    <scope>NUCLEOTIDE SEQUENCE [LARGE SCALE GENOMIC DNA]</scope>
</reference>
<dbReference type="eggNOG" id="KOG4291">
    <property type="taxonomic scope" value="Eukaryota"/>
</dbReference>
<sequence length="308" mass="34172">LIYSIYIVASNCFQTIQFSGQFYSFGINSGDAVSPQIDDGSSPVVSLAVSFPFFGQIYRQLYVNNNGFITFDSPSSTYVPFRFPARSGIDIIAPFWTDLDNRNNGIISYRQITFGSVLQQATRDINQYFPQIQFTARWVFIATWDRVAYYPTSGTETTFQVVLISGGTYSFVLMNYGIIAATGRGVEVSTSFGGVLFIAGYDTRTSDHHFLIPGSFESNITNLMHTSNVNVLGRWAFHTDSGNTGCMFNGNPVQVGDSFWSDSTCQSKCTCVSSGNLRCQSQPCGFDQVCQVSTFQYSCQTVQRRTCT</sequence>
<accession>W5LY19</accession>
<organism evidence="2 3">
    <name type="scientific">Lepisosteus oculatus</name>
    <name type="common">Spotted gar</name>
    <dbReference type="NCBI Taxonomy" id="7918"/>
    <lineage>
        <taxon>Eukaryota</taxon>
        <taxon>Metazoa</taxon>
        <taxon>Chordata</taxon>
        <taxon>Craniata</taxon>
        <taxon>Vertebrata</taxon>
        <taxon>Euteleostomi</taxon>
        <taxon>Actinopterygii</taxon>
        <taxon>Neopterygii</taxon>
        <taxon>Holostei</taxon>
        <taxon>Semionotiformes</taxon>
        <taxon>Lepisosteidae</taxon>
        <taxon>Lepisosteus</taxon>
    </lineage>
</organism>
<dbReference type="GO" id="GO:0007160">
    <property type="term" value="P:cell-matrix adhesion"/>
    <property type="evidence" value="ECO:0007669"/>
    <property type="project" value="InterPro"/>
</dbReference>
<reference evidence="2" key="2">
    <citation type="submission" date="2025-08" db="UniProtKB">
        <authorList>
            <consortium name="Ensembl"/>
        </authorList>
    </citation>
    <scope>IDENTIFICATION</scope>
</reference>
<dbReference type="PANTHER" id="PTHR46160:SF9">
    <property type="entry name" value="PROTEIN PRY2-RELATED"/>
    <property type="match status" value="1"/>
</dbReference>
<keyword evidence="3" id="KW-1185">Reference proteome</keyword>
<dbReference type="Ensembl" id="ENSLOCT00000001030.1">
    <property type="protein sequence ID" value="ENSLOCP00000001026.1"/>
    <property type="gene ID" value="ENSLOCG00000000919.1"/>
</dbReference>
<feature type="domain" description="NIDO" evidence="1">
    <location>
        <begin position="94"/>
        <end position="242"/>
    </location>
</feature>
<dbReference type="InterPro" id="IPR052749">
    <property type="entry name" value="Alpha-tectorin"/>
</dbReference>
<dbReference type="OMA" id="SNESLMY"/>
<proteinExistence type="predicted"/>
<evidence type="ECO:0000313" key="3">
    <source>
        <dbReference type="Proteomes" id="UP000018468"/>
    </source>
</evidence>
<evidence type="ECO:0000259" key="1">
    <source>
        <dbReference type="PROSITE" id="PS51220"/>
    </source>
</evidence>
<dbReference type="Proteomes" id="UP000018468">
    <property type="component" value="Unassembled WGS sequence"/>
</dbReference>
<dbReference type="PROSITE" id="PS51220">
    <property type="entry name" value="NIDO"/>
    <property type="match status" value="1"/>
</dbReference>
<dbReference type="AlphaFoldDB" id="W5LY19"/>
<dbReference type="GeneTree" id="ENSGT00940000164679"/>